<feature type="binding site" evidence="15">
    <location>
        <position position="457"/>
    </location>
    <ligand>
        <name>Mg(2+)</name>
        <dbReference type="ChEBI" id="CHEBI:18420"/>
        <note>shared with alpha subunit</note>
    </ligand>
</feature>
<comment type="similarity">
    <text evidence="2 15">Belongs to the phenylalanyl-tRNA synthetase beta subunit family. Type 1 subfamily.</text>
</comment>
<evidence type="ECO:0000313" key="21">
    <source>
        <dbReference type="Proteomes" id="UP000230251"/>
    </source>
</evidence>
<dbReference type="EC" id="6.1.1.20" evidence="15"/>
<dbReference type="InterPro" id="IPR005121">
    <property type="entry name" value="Fdx_antiC-bd"/>
</dbReference>
<evidence type="ECO:0000256" key="3">
    <source>
        <dbReference type="ARBA" id="ARBA00011209"/>
    </source>
</evidence>
<dbReference type="GO" id="GO:0005524">
    <property type="term" value="F:ATP binding"/>
    <property type="evidence" value="ECO:0007669"/>
    <property type="project" value="UniProtKB-UniRule"/>
</dbReference>
<evidence type="ECO:0000259" key="18">
    <source>
        <dbReference type="PROSITE" id="PS51447"/>
    </source>
</evidence>
<dbReference type="InterPro" id="IPR009061">
    <property type="entry name" value="DNA-bd_dom_put_sf"/>
</dbReference>
<keyword evidence="7 15" id="KW-0479">Metal-binding</keyword>
<keyword evidence="11 16" id="KW-0694">RNA-binding</keyword>
<dbReference type="GO" id="GO:0006432">
    <property type="term" value="P:phenylalanyl-tRNA aminoacylation"/>
    <property type="evidence" value="ECO:0007669"/>
    <property type="project" value="UniProtKB-UniRule"/>
</dbReference>
<dbReference type="GO" id="GO:0000049">
    <property type="term" value="F:tRNA binding"/>
    <property type="evidence" value="ECO:0007669"/>
    <property type="project" value="UniProtKB-UniRule"/>
</dbReference>
<dbReference type="PANTHER" id="PTHR10947">
    <property type="entry name" value="PHENYLALANYL-TRNA SYNTHETASE BETA CHAIN AND LEUCINE-RICH REPEAT-CONTAINING PROTEIN 47"/>
    <property type="match status" value="1"/>
</dbReference>
<dbReference type="Proteomes" id="UP000230251">
    <property type="component" value="Unassembled WGS sequence"/>
</dbReference>
<proteinExistence type="inferred from homology"/>
<dbReference type="PANTHER" id="PTHR10947:SF0">
    <property type="entry name" value="PHENYLALANINE--TRNA LIGASE BETA SUBUNIT"/>
    <property type="match status" value="1"/>
</dbReference>
<dbReference type="InterPro" id="IPR005147">
    <property type="entry name" value="tRNA_synthase_B5-dom"/>
</dbReference>
<dbReference type="InterPro" id="IPR002547">
    <property type="entry name" value="tRNA-bd_dom"/>
</dbReference>
<dbReference type="Gene3D" id="3.30.70.380">
    <property type="entry name" value="Ferrodoxin-fold anticodon-binding domain"/>
    <property type="match status" value="1"/>
</dbReference>
<dbReference type="CDD" id="cd02796">
    <property type="entry name" value="tRNA_bind_bactPheRS"/>
    <property type="match status" value="1"/>
</dbReference>
<evidence type="ECO:0000256" key="4">
    <source>
        <dbReference type="ARBA" id="ARBA00022490"/>
    </source>
</evidence>
<evidence type="ECO:0000256" key="2">
    <source>
        <dbReference type="ARBA" id="ARBA00008653"/>
    </source>
</evidence>
<dbReference type="PROSITE" id="PS51483">
    <property type="entry name" value="B5"/>
    <property type="match status" value="1"/>
</dbReference>
<gene>
    <name evidence="15" type="primary">pheT</name>
    <name evidence="20" type="ORF">CO057_01805</name>
</gene>
<comment type="subcellular location">
    <subcellularLocation>
        <location evidence="1 15">Cytoplasm</location>
    </subcellularLocation>
</comment>
<dbReference type="InterPro" id="IPR020825">
    <property type="entry name" value="Phe-tRNA_synthase-like_B3/B4"/>
</dbReference>
<dbReference type="GO" id="GO:0004826">
    <property type="term" value="F:phenylalanine-tRNA ligase activity"/>
    <property type="evidence" value="ECO:0007669"/>
    <property type="project" value="UniProtKB-UniRule"/>
</dbReference>
<comment type="cofactor">
    <cofactor evidence="15">
        <name>Mg(2+)</name>
        <dbReference type="ChEBI" id="CHEBI:18420"/>
    </cofactor>
    <text evidence="15">Binds 2 magnesium ions per tetramer.</text>
</comment>
<evidence type="ECO:0000256" key="9">
    <source>
        <dbReference type="ARBA" id="ARBA00022840"/>
    </source>
</evidence>
<accession>A0A2M8EPJ9</accession>
<evidence type="ECO:0000256" key="12">
    <source>
        <dbReference type="ARBA" id="ARBA00022917"/>
    </source>
</evidence>
<evidence type="ECO:0000256" key="16">
    <source>
        <dbReference type="PROSITE-ProRule" id="PRU00209"/>
    </source>
</evidence>
<feature type="domain" description="B5" evidence="19">
    <location>
        <begin position="403"/>
        <end position="479"/>
    </location>
</feature>
<keyword evidence="6 15" id="KW-0436">Ligase</keyword>
<keyword evidence="5 16" id="KW-0820">tRNA-binding</keyword>
<dbReference type="EMBL" id="PFSI01000029">
    <property type="protein sequence ID" value="PJC24621.1"/>
    <property type="molecule type" value="Genomic_DNA"/>
</dbReference>
<keyword evidence="13 15" id="KW-0030">Aminoacyl-tRNA synthetase</keyword>
<dbReference type="GO" id="GO:0000287">
    <property type="term" value="F:magnesium ion binding"/>
    <property type="evidence" value="ECO:0007669"/>
    <property type="project" value="UniProtKB-UniRule"/>
</dbReference>
<dbReference type="Gene3D" id="3.30.56.10">
    <property type="match status" value="2"/>
</dbReference>
<evidence type="ECO:0000256" key="6">
    <source>
        <dbReference type="ARBA" id="ARBA00022598"/>
    </source>
</evidence>
<dbReference type="Pfam" id="PF03147">
    <property type="entry name" value="FDX-ACB"/>
    <property type="match status" value="1"/>
</dbReference>
<evidence type="ECO:0000256" key="10">
    <source>
        <dbReference type="ARBA" id="ARBA00022842"/>
    </source>
</evidence>
<keyword evidence="4 15" id="KW-0963">Cytoplasm</keyword>
<keyword evidence="10 15" id="KW-0460">Magnesium</keyword>
<evidence type="ECO:0000256" key="13">
    <source>
        <dbReference type="ARBA" id="ARBA00023146"/>
    </source>
</evidence>
<feature type="binding site" evidence="15">
    <location>
        <position position="463"/>
    </location>
    <ligand>
        <name>Mg(2+)</name>
        <dbReference type="ChEBI" id="CHEBI:18420"/>
        <note>shared with alpha subunit</note>
    </ligand>
</feature>
<dbReference type="SUPFAM" id="SSF54991">
    <property type="entry name" value="Anticodon-binding domain of PheRS"/>
    <property type="match status" value="1"/>
</dbReference>
<dbReference type="PROSITE" id="PS51447">
    <property type="entry name" value="FDX_ACB"/>
    <property type="match status" value="1"/>
</dbReference>
<keyword evidence="9 15" id="KW-0067">ATP-binding</keyword>
<dbReference type="SUPFAM" id="SSF56037">
    <property type="entry name" value="PheT/TilS domain"/>
    <property type="match status" value="1"/>
</dbReference>
<evidence type="ECO:0000259" key="17">
    <source>
        <dbReference type="PROSITE" id="PS50886"/>
    </source>
</evidence>
<dbReference type="CDD" id="cd00769">
    <property type="entry name" value="PheRS_beta_core"/>
    <property type="match status" value="1"/>
</dbReference>
<comment type="catalytic activity">
    <reaction evidence="14 15">
        <text>tRNA(Phe) + L-phenylalanine + ATP = L-phenylalanyl-tRNA(Phe) + AMP + diphosphate + H(+)</text>
        <dbReference type="Rhea" id="RHEA:19413"/>
        <dbReference type="Rhea" id="RHEA-COMP:9668"/>
        <dbReference type="Rhea" id="RHEA-COMP:9699"/>
        <dbReference type="ChEBI" id="CHEBI:15378"/>
        <dbReference type="ChEBI" id="CHEBI:30616"/>
        <dbReference type="ChEBI" id="CHEBI:33019"/>
        <dbReference type="ChEBI" id="CHEBI:58095"/>
        <dbReference type="ChEBI" id="CHEBI:78442"/>
        <dbReference type="ChEBI" id="CHEBI:78531"/>
        <dbReference type="ChEBI" id="CHEBI:456215"/>
        <dbReference type="EC" id="6.1.1.20"/>
    </reaction>
</comment>
<dbReference type="SUPFAM" id="SSF55681">
    <property type="entry name" value="Class II aaRS and biotin synthetases"/>
    <property type="match status" value="1"/>
</dbReference>
<evidence type="ECO:0000256" key="7">
    <source>
        <dbReference type="ARBA" id="ARBA00022723"/>
    </source>
</evidence>
<reference evidence="21" key="1">
    <citation type="submission" date="2017-09" db="EMBL/GenBank/DDBJ databases">
        <title>Depth-based differentiation of microbial function through sediment-hosted aquifers and enrichment of novel symbionts in the deep terrestrial subsurface.</title>
        <authorList>
            <person name="Probst A.J."/>
            <person name="Ladd B."/>
            <person name="Jarett J.K."/>
            <person name="Geller-Mcgrath D.E."/>
            <person name="Sieber C.M.K."/>
            <person name="Emerson J.B."/>
            <person name="Anantharaman K."/>
            <person name="Thomas B.C."/>
            <person name="Malmstrom R."/>
            <person name="Stieglmeier M."/>
            <person name="Klingl A."/>
            <person name="Woyke T."/>
            <person name="Ryan C.M."/>
            <person name="Banfield J.F."/>
        </authorList>
    </citation>
    <scope>NUCLEOTIDE SEQUENCE [LARGE SCALE GENOMIC DNA]</scope>
</reference>
<evidence type="ECO:0000259" key="19">
    <source>
        <dbReference type="PROSITE" id="PS51483"/>
    </source>
</evidence>
<dbReference type="Gene3D" id="2.40.50.140">
    <property type="entry name" value="Nucleic acid-binding proteins"/>
    <property type="match status" value="1"/>
</dbReference>
<dbReference type="SUPFAM" id="SSF50249">
    <property type="entry name" value="Nucleic acid-binding proteins"/>
    <property type="match status" value="1"/>
</dbReference>
<evidence type="ECO:0000256" key="5">
    <source>
        <dbReference type="ARBA" id="ARBA00022555"/>
    </source>
</evidence>
<dbReference type="AlphaFoldDB" id="A0A2M8EPJ9"/>
<keyword evidence="12 15" id="KW-0648">Protein biosynthesis</keyword>
<dbReference type="Gene3D" id="3.30.930.10">
    <property type="entry name" value="Bira Bifunctional Protein, Domain 2"/>
    <property type="match status" value="1"/>
</dbReference>
<feature type="binding site" evidence="15">
    <location>
        <position position="466"/>
    </location>
    <ligand>
        <name>Mg(2+)</name>
        <dbReference type="ChEBI" id="CHEBI:18420"/>
        <note>shared with alpha subunit</note>
    </ligand>
</feature>
<dbReference type="GO" id="GO:0009328">
    <property type="term" value="C:phenylalanine-tRNA ligase complex"/>
    <property type="evidence" value="ECO:0007669"/>
    <property type="project" value="TreeGrafter"/>
</dbReference>
<dbReference type="SMART" id="SM00873">
    <property type="entry name" value="B3_4"/>
    <property type="match status" value="1"/>
</dbReference>
<keyword evidence="8 15" id="KW-0547">Nucleotide-binding</keyword>
<dbReference type="Gene3D" id="3.50.40.10">
    <property type="entry name" value="Phenylalanyl-trna Synthetase, Chain B, domain 3"/>
    <property type="match status" value="1"/>
</dbReference>
<dbReference type="NCBIfam" id="TIGR00472">
    <property type="entry name" value="pheT_bact"/>
    <property type="match status" value="1"/>
</dbReference>
<feature type="domain" description="FDX-ACB" evidence="18">
    <location>
        <begin position="695"/>
        <end position="787"/>
    </location>
</feature>
<dbReference type="InterPro" id="IPR041616">
    <property type="entry name" value="PheRS_beta_core"/>
</dbReference>
<dbReference type="InterPro" id="IPR004532">
    <property type="entry name" value="Phe-tRNA-ligase_IIc_bsu_bact"/>
</dbReference>
<dbReference type="SUPFAM" id="SSF46955">
    <property type="entry name" value="Putative DNA-binding domain"/>
    <property type="match status" value="1"/>
</dbReference>
<dbReference type="InterPro" id="IPR036690">
    <property type="entry name" value="Fdx_antiC-bd_sf"/>
</dbReference>
<sequence>MNILASYKWIKEYLKTDASSEDFAFELTQKAFSVERILKMRELLSGIVVGEILEISDHPNAQKLHLAKVNIGKSEPLNLIFGSMAEMQVGMKVPVAVAPCTMPDGKKIEKRTMRGEVSEGMLCLDQELGFLSSGVSIRKFESQVDNGTPLVEALDMDDYVFDIEVTTNRPDAMSIIGLAREGSVVTGDAFKFDQPSLPNSGEGKNISVQVDEQDLCSRYMAVVVDGVKVGPSPMWLQSKLLLAGHRPINNIVDITNYILHEYGQPLHAFDYDKVDGQQIIVRKAKDGEKIVALDEVEYQLTKNDLVIADQNKPIAIAGVMGGQESGTWEKTTTIIFEAATFDPVSVRKTGRGLNLFSDSQLLFEKGLSTKATEFALAKAVELTLEIAGGSVASEIIDVQAGEYSAPVFGIKPQKVRDLMGVDIEDDEMVNILMKLGFIVTAGSGEFTITVPYWRDHDIEGPVDLAEEIARIYGYQNIKPSLPLSPQPNYAGDMDLVWEGNTRKFLVSVGYTELYGYSFVSEQDLVRYDLDPEKAMKVYNPLSAELTHMRTSLMPSLLKDIRSNQGHTPSGKVFEISRVYITRADDLPEERTQLVFGEFGTRNVEQSFLNTKGVLETWAGSVGLEISFERLNDDAYWHQGRSASILYNGKDIGIIGQVSDKYQSAYGIDWPVIVALVDFAAVVDAMHKSKHYEAVSEFPAIIRDIAVVIDERSEFADIGKLIASQGELIESVDVVDVYRGQGIDKGKKSITLSIVLRARDKTLESGEADEVMKKIQDVLKDRLGAVVR</sequence>
<protein>
    <recommendedName>
        <fullName evidence="15">Phenylalanine--tRNA ligase beta subunit</fullName>
        <ecNumber evidence="15">6.1.1.20</ecNumber>
    </recommendedName>
    <alternativeName>
        <fullName evidence="15">Phenylalanyl-tRNA synthetase beta subunit</fullName>
        <shortName evidence="15">PheRS</shortName>
    </alternativeName>
</protein>
<dbReference type="InterPro" id="IPR045864">
    <property type="entry name" value="aa-tRNA-synth_II/BPL/LPL"/>
</dbReference>
<comment type="caution">
    <text evidence="20">The sequence shown here is derived from an EMBL/GenBank/DDBJ whole genome shotgun (WGS) entry which is preliminary data.</text>
</comment>
<evidence type="ECO:0000313" key="20">
    <source>
        <dbReference type="EMBL" id="PJC24621.1"/>
    </source>
</evidence>
<evidence type="ECO:0000256" key="14">
    <source>
        <dbReference type="ARBA" id="ARBA00049255"/>
    </source>
</evidence>
<dbReference type="Pfam" id="PF03484">
    <property type="entry name" value="B5"/>
    <property type="match status" value="1"/>
</dbReference>
<dbReference type="SMART" id="SM00874">
    <property type="entry name" value="B5"/>
    <property type="match status" value="1"/>
</dbReference>
<dbReference type="HAMAP" id="MF_00283">
    <property type="entry name" value="Phe_tRNA_synth_beta1"/>
    <property type="match status" value="1"/>
</dbReference>
<evidence type="ECO:0000256" key="11">
    <source>
        <dbReference type="ARBA" id="ARBA00022884"/>
    </source>
</evidence>
<dbReference type="InterPro" id="IPR033714">
    <property type="entry name" value="tRNA_bind_bactPheRS"/>
</dbReference>
<dbReference type="InterPro" id="IPR045060">
    <property type="entry name" value="Phe-tRNA-ligase_IIc_bsu"/>
</dbReference>
<dbReference type="PROSITE" id="PS50886">
    <property type="entry name" value="TRBD"/>
    <property type="match status" value="1"/>
</dbReference>
<dbReference type="FunFam" id="3.50.40.10:FF:000001">
    <property type="entry name" value="Phenylalanine--tRNA ligase beta subunit"/>
    <property type="match status" value="1"/>
</dbReference>
<evidence type="ECO:0000256" key="15">
    <source>
        <dbReference type="HAMAP-Rule" id="MF_00283"/>
    </source>
</evidence>
<feature type="domain" description="TRNA-binding" evidence="17">
    <location>
        <begin position="41"/>
        <end position="151"/>
    </location>
</feature>
<dbReference type="InterPro" id="IPR012340">
    <property type="entry name" value="NA-bd_OB-fold"/>
</dbReference>
<dbReference type="Pfam" id="PF01588">
    <property type="entry name" value="tRNA_bind"/>
    <property type="match status" value="1"/>
</dbReference>
<dbReference type="SMART" id="SM00896">
    <property type="entry name" value="FDX-ACB"/>
    <property type="match status" value="1"/>
</dbReference>
<comment type="subunit">
    <text evidence="3 15">Tetramer of two alpha and two beta subunits.</text>
</comment>
<evidence type="ECO:0000256" key="8">
    <source>
        <dbReference type="ARBA" id="ARBA00022741"/>
    </source>
</evidence>
<feature type="binding site" evidence="15">
    <location>
        <position position="467"/>
    </location>
    <ligand>
        <name>Mg(2+)</name>
        <dbReference type="ChEBI" id="CHEBI:18420"/>
        <note>shared with alpha subunit</note>
    </ligand>
</feature>
<organism evidence="20 21">
    <name type="scientific">Candidatus Uhrbacteria bacterium CG_4_9_14_0_2_um_filter_41_50</name>
    <dbReference type="NCBI Taxonomy" id="1975031"/>
    <lineage>
        <taxon>Bacteria</taxon>
        <taxon>Candidatus Uhriibacteriota</taxon>
    </lineage>
</organism>
<dbReference type="Pfam" id="PF17759">
    <property type="entry name" value="tRNA_synthFbeta"/>
    <property type="match status" value="1"/>
</dbReference>
<dbReference type="InterPro" id="IPR005146">
    <property type="entry name" value="B3/B4_tRNA-bd"/>
</dbReference>
<evidence type="ECO:0000256" key="1">
    <source>
        <dbReference type="ARBA" id="ARBA00004496"/>
    </source>
</evidence>
<name>A0A2M8EPJ9_9BACT</name>
<dbReference type="Pfam" id="PF03483">
    <property type="entry name" value="B3_4"/>
    <property type="match status" value="1"/>
</dbReference>